<accession>A0A6P1GH47</accession>
<evidence type="ECO:0000313" key="2">
    <source>
        <dbReference type="Proteomes" id="UP000464086"/>
    </source>
</evidence>
<proteinExistence type="predicted"/>
<name>A0A6P1GH47_SPHYA</name>
<gene>
    <name evidence="1" type="ORF">GS397_10455</name>
</gene>
<dbReference type="EMBL" id="CP047218">
    <property type="protein sequence ID" value="QHD67432.1"/>
    <property type="molecule type" value="Genomic_DNA"/>
</dbReference>
<protein>
    <submittedName>
        <fullName evidence="1">Uncharacterized protein</fullName>
    </submittedName>
</protein>
<evidence type="ECO:0000313" key="1">
    <source>
        <dbReference type="EMBL" id="QHD67432.1"/>
    </source>
</evidence>
<reference evidence="1 2" key="1">
    <citation type="submission" date="2019-12" db="EMBL/GenBank/DDBJ databases">
        <title>Functional and genomic insights into the Sphingobium yanoikuyae YC-JY1, a bacterium efficiently degrading bisphenol A.</title>
        <authorList>
            <person name="Jia Y."/>
            <person name="Li X."/>
            <person name="Wang J."/>
            <person name="Eltoukhy A."/>
            <person name="Lamraoui I."/>
            <person name="Yan Y."/>
        </authorList>
    </citation>
    <scope>NUCLEOTIDE SEQUENCE [LARGE SCALE GENOMIC DNA]</scope>
    <source>
        <strain evidence="1 2">YC-JY1</strain>
    </source>
</reference>
<dbReference type="RefSeq" id="WP_159366411.1">
    <property type="nucleotide sequence ID" value="NZ_CP047218.1"/>
</dbReference>
<sequence>MTDIDSDMTLLANDPGERRSFEAAIARMNAGHGVEVDPETLEPIIFHRGMLLEASDG</sequence>
<dbReference type="Proteomes" id="UP000464086">
    <property type="component" value="Chromosome"/>
</dbReference>
<dbReference type="AlphaFoldDB" id="A0A6P1GH47"/>
<organism evidence="1 2">
    <name type="scientific">Sphingobium yanoikuyae</name>
    <name type="common">Sphingomonas yanoikuyae</name>
    <dbReference type="NCBI Taxonomy" id="13690"/>
    <lineage>
        <taxon>Bacteria</taxon>
        <taxon>Pseudomonadati</taxon>
        <taxon>Pseudomonadota</taxon>
        <taxon>Alphaproteobacteria</taxon>
        <taxon>Sphingomonadales</taxon>
        <taxon>Sphingomonadaceae</taxon>
        <taxon>Sphingobium</taxon>
    </lineage>
</organism>